<dbReference type="Gene3D" id="3.40.50.150">
    <property type="entry name" value="Vaccinia Virus protein VP39"/>
    <property type="match status" value="1"/>
</dbReference>
<comment type="caution">
    <text evidence="2">The sequence shown here is derived from an EMBL/GenBank/DDBJ whole genome shotgun (WGS) entry which is preliminary data.</text>
</comment>
<protein>
    <submittedName>
        <fullName evidence="2">2-polyprenyl-3-methyl-5-hydroxy-6-metoxy-1, 4-benzoquinol methylase</fullName>
    </submittedName>
</protein>
<keyword evidence="2" id="KW-0808">Transferase</keyword>
<dbReference type="SUPFAM" id="SSF53335">
    <property type="entry name" value="S-adenosyl-L-methionine-dependent methyltransferases"/>
    <property type="match status" value="1"/>
</dbReference>
<dbReference type="PANTHER" id="PTHR43591">
    <property type="entry name" value="METHYLTRANSFERASE"/>
    <property type="match status" value="1"/>
</dbReference>
<sequence>MAINFHSEINGTAYSKRVADENWVKLVNSICDVKGKEVLDIGCGGGIYTKAFAEMGAARVTGFDFSAEQLLTAKKTCKDYSNIDYRQGNALDTKLNNESYDIVLERAIIHHIKDLNLCIKEIFRVLKPGGAAIIQDRTPEDCLLKGSTSHIRGYFFEKFPDLIKKETSRRHSSEKVINELKSEGFQKIDEMKLWEIRKSNKEANELIADLKARTGRSILHELTDDQLEELVHYVTKQFEGVNHTIVEKDRWTVWIAWK</sequence>
<feature type="domain" description="Methyltransferase type 11" evidence="1">
    <location>
        <begin position="39"/>
        <end position="134"/>
    </location>
</feature>
<organism evidence="2 3">
    <name type="scientific">Cytobacillus purgationiresistens</name>
    <dbReference type="NCBI Taxonomy" id="863449"/>
    <lineage>
        <taxon>Bacteria</taxon>
        <taxon>Bacillati</taxon>
        <taxon>Bacillota</taxon>
        <taxon>Bacilli</taxon>
        <taxon>Bacillales</taxon>
        <taxon>Bacillaceae</taxon>
        <taxon>Cytobacillus</taxon>
    </lineage>
</organism>
<dbReference type="GO" id="GO:0032259">
    <property type="term" value="P:methylation"/>
    <property type="evidence" value="ECO:0007669"/>
    <property type="project" value="UniProtKB-KW"/>
</dbReference>
<evidence type="ECO:0000313" key="3">
    <source>
        <dbReference type="Proteomes" id="UP001238088"/>
    </source>
</evidence>
<accession>A0ABU0ANH8</accession>
<keyword evidence="3" id="KW-1185">Reference proteome</keyword>
<dbReference type="RefSeq" id="WP_307478328.1">
    <property type="nucleotide sequence ID" value="NZ_JAUSUB010000029.1"/>
</dbReference>
<dbReference type="InterPro" id="IPR013216">
    <property type="entry name" value="Methyltransf_11"/>
</dbReference>
<evidence type="ECO:0000313" key="2">
    <source>
        <dbReference type="EMBL" id="MDQ0272844.1"/>
    </source>
</evidence>
<dbReference type="InterPro" id="IPR029063">
    <property type="entry name" value="SAM-dependent_MTases_sf"/>
</dbReference>
<name>A0ABU0ANH8_9BACI</name>
<gene>
    <name evidence="2" type="ORF">J2S17_004737</name>
</gene>
<dbReference type="Pfam" id="PF08241">
    <property type="entry name" value="Methyltransf_11"/>
    <property type="match status" value="1"/>
</dbReference>
<keyword evidence="2" id="KW-0489">Methyltransferase</keyword>
<dbReference type="EMBL" id="JAUSUB010000029">
    <property type="protein sequence ID" value="MDQ0272844.1"/>
    <property type="molecule type" value="Genomic_DNA"/>
</dbReference>
<dbReference type="Proteomes" id="UP001238088">
    <property type="component" value="Unassembled WGS sequence"/>
</dbReference>
<dbReference type="CDD" id="cd02440">
    <property type="entry name" value="AdoMet_MTases"/>
    <property type="match status" value="1"/>
</dbReference>
<dbReference type="GO" id="GO:0008168">
    <property type="term" value="F:methyltransferase activity"/>
    <property type="evidence" value="ECO:0007669"/>
    <property type="project" value="UniProtKB-KW"/>
</dbReference>
<reference evidence="2 3" key="1">
    <citation type="submission" date="2023-07" db="EMBL/GenBank/DDBJ databases">
        <title>Genomic Encyclopedia of Type Strains, Phase IV (KMG-IV): sequencing the most valuable type-strain genomes for metagenomic binning, comparative biology and taxonomic classification.</title>
        <authorList>
            <person name="Goeker M."/>
        </authorList>
    </citation>
    <scope>NUCLEOTIDE SEQUENCE [LARGE SCALE GENOMIC DNA]</scope>
    <source>
        <strain evidence="2 3">DSM 23494</strain>
    </source>
</reference>
<evidence type="ECO:0000259" key="1">
    <source>
        <dbReference type="Pfam" id="PF08241"/>
    </source>
</evidence>
<proteinExistence type="predicted"/>